<dbReference type="EMBL" id="WHUW01000001">
    <property type="protein sequence ID" value="KAF8452582.1"/>
    <property type="molecule type" value="Genomic_DNA"/>
</dbReference>
<evidence type="ECO:0000313" key="2">
    <source>
        <dbReference type="EMBL" id="KAF8452582.1"/>
    </source>
</evidence>
<dbReference type="AlphaFoldDB" id="A0AAD4C950"/>
<reference evidence="2" key="2">
    <citation type="journal article" date="2020" name="Nat. Commun.">
        <title>Large-scale genome sequencing of mycorrhizal fungi provides insights into the early evolution of symbiotic traits.</title>
        <authorList>
            <person name="Miyauchi S."/>
            <person name="Kiss E."/>
            <person name="Kuo A."/>
            <person name="Drula E."/>
            <person name="Kohler A."/>
            <person name="Sanchez-Garcia M."/>
            <person name="Morin E."/>
            <person name="Andreopoulos B."/>
            <person name="Barry K.W."/>
            <person name="Bonito G."/>
            <person name="Buee M."/>
            <person name="Carver A."/>
            <person name="Chen C."/>
            <person name="Cichocki N."/>
            <person name="Clum A."/>
            <person name="Culley D."/>
            <person name="Crous P.W."/>
            <person name="Fauchery L."/>
            <person name="Girlanda M."/>
            <person name="Hayes R.D."/>
            <person name="Keri Z."/>
            <person name="LaButti K."/>
            <person name="Lipzen A."/>
            <person name="Lombard V."/>
            <person name="Magnuson J."/>
            <person name="Maillard F."/>
            <person name="Murat C."/>
            <person name="Nolan M."/>
            <person name="Ohm R.A."/>
            <person name="Pangilinan J."/>
            <person name="Pereira M.F."/>
            <person name="Perotto S."/>
            <person name="Peter M."/>
            <person name="Pfister S."/>
            <person name="Riley R."/>
            <person name="Sitrit Y."/>
            <person name="Stielow J.B."/>
            <person name="Szollosi G."/>
            <person name="Zifcakova L."/>
            <person name="Stursova M."/>
            <person name="Spatafora J.W."/>
            <person name="Tedersoo L."/>
            <person name="Vaario L.M."/>
            <person name="Yamada A."/>
            <person name="Yan M."/>
            <person name="Wang P."/>
            <person name="Xu J."/>
            <person name="Bruns T."/>
            <person name="Baldrian P."/>
            <person name="Vilgalys R."/>
            <person name="Dunand C."/>
            <person name="Henrissat B."/>
            <person name="Grigoriev I.V."/>
            <person name="Hibbett D."/>
            <person name="Nagy L.G."/>
            <person name="Martin F.M."/>
        </authorList>
    </citation>
    <scope>NUCLEOTIDE SEQUENCE</scope>
    <source>
        <strain evidence="2">BED1</strain>
    </source>
</reference>
<accession>A0AAD4C950</accession>
<comment type="caution">
    <text evidence="2">The sequence shown here is derived from an EMBL/GenBank/DDBJ whole genome shotgun (WGS) entry which is preliminary data.</text>
</comment>
<name>A0AAD4C950_BOLED</name>
<dbReference type="Proteomes" id="UP001194468">
    <property type="component" value="Unassembled WGS sequence"/>
</dbReference>
<evidence type="ECO:0000256" key="1">
    <source>
        <dbReference type="SAM" id="MobiDB-lite"/>
    </source>
</evidence>
<protein>
    <submittedName>
        <fullName evidence="2">Uncharacterized protein</fullName>
    </submittedName>
</protein>
<gene>
    <name evidence="2" type="ORF">L210DRAFT_2044594</name>
</gene>
<proteinExistence type="predicted"/>
<organism evidence="2 3">
    <name type="scientific">Boletus edulis BED1</name>
    <dbReference type="NCBI Taxonomy" id="1328754"/>
    <lineage>
        <taxon>Eukaryota</taxon>
        <taxon>Fungi</taxon>
        <taxon>Dikarya</taxon>
        <taxon>Basidiomycota</taxon>
        <taxon>Agaricomycotina</taxon>
        <taxon>Agaricomycetes</taxon>
        <taxon>Agaricomycetidae</taxon>
        <taxon>Boletales</taxon>
        <taxon>Boletineae</taxon>
        <taxon>Boletaceae</taxon>
        <taxon>Boletoideae</taxon>
        <taxon>Boletus</taxon>
    </lineage>
</organism>
<sequence length="310" mass="34045">MQLLASHIYQQFQKIRQQPVCSDEIVVKIQRLRECFLGSALPFSTAKVIVAWNDLPNVMVEDQPKVKTELGFLRAPPPTPTGPALDKDGPTPSDPSSNGSCDVDGWLLVEDTTLSISDVVVPGAPEGSATSEDDDSLSRCSYPDQLLDRQINEEDPFPSTDSNTLFSDQDSLSSSGAGSPTPVGFDNTVNQWWLDYRIRGTEAFIESLVAFGVVSVGTALLASRIARAVVGRVAKISYTEGRSLENDVRFSVLEAFKKCWTVVSRCCNCYHGDLVKDAKDAERYLDGGVIYSTGYRAIHTIRYQHRQLDG</sequence>
<feature type="region of interest" description="Disordered" evidence="1">
    <location>
        <begin position="120"/>
        <end position="140"/>
    </location>
</feature>
<feature type="region of interest" description="Disordered" evidence="1">
    <location>
        <begin position="152"/>
        <end position="182"/>
    </location>
</feature>
<feature type="compositionally biased region" description="Polar residues" evidence="1">
    <location>
        <begin position="159"/>
        <end position="178"/>
    </location>
</feature>
<reference evidence="2" key="1">
    <citation type="submission" date="2019-10" db="EMBL/GenBank/DDBJ databases">
        <authorList>
            <consortium name="DOE Joint Genome Institute"/>
            <person name="Kuo A."/>
            <person name="Miyauchi S."/>
            <person name="Kiss E."/>
            <person name="Drula E."/>
            <person name="Kohler A."/>
            <person name="Sanchez-Garcia M."/>
            <person name="Andreopoulos B."/>
            <person name="Barry K.W."/>
            <person name="Bonito G."/>
            <person name="Buee M."/>
            <person name="Carver A."/>
            <person name="Chen C."/>
            <person name="Cichocki N."/>
            <person name="Clum A."/>
            <person name="Culley D."/>
            <person name="Crous P.W."/>
            <person name="Fauchery L."/>
            <person name="Girlanda M."/>
            <person name="Hayes R."/>
            <person name="Keri Z."/>
            <person name="LaButti K."/>
            <person name="Lipzen A."/>
            <person name="Lombard V."/>
            <person name="Magnuson J."/>
            <person name="Maillard F."/>
            <person name="Morin E."/>
            <person name="Murat C."/>
            <person name="Nolan M."/>
            <person name="Ohm R."/>
            <person name="Pangilinan J."/>
            <person name="Pereira M."/>
            <person name="Perotto S."/>
            <person name="Peter M."/>
            <person name="Riley R."/>
            <person name="Sitrit Y."/>
            <person name="Stielow B."/>
            <person name="Szollosi G."/>
            <person name="Zifcakova L."/>
            <person name="Stursova M."/>
            <person name="Spatafora J.W."/>
            <person name="Tedersoo L."/>
            <person name="Vaario L.-M."/>
            <person name="Yamada A."/>
            <person name="Yan M."/>
            <person name="Wang P."/>
            <person name="Xu J."/>
            <person name="Bruns T."/>
            <person name="Baldrian P."/>
            <person name="Vilgalys R."/>
            <person name="Henrissat B."/>
            <person name="Grigoriev I.V."/>
            <person name="Hibbett D."/>
            <person name="Nagy L.G."/>
            <person name="Martin F.M."/>
        </authorList>
    </citation>
    <scope>NUCLEOTIDE SEQUENCE</scope>
    <source>
        <strain evidence="2">BED1</strain>
    </source>
</reference>
<evidence type="ECO:0000313" key="3">
    <source>
        <dbReference type="Proteomes" id="UP001194468"/>
    </source>
</evidence>
<feature type="region of interest" description="Disordered" evidence="1">
    <location>
        <begin position="70"/>
        <end position="102"/>
    </location>
</feature>
<keyword evidence="3" id="KW-1185">Reference proteome</keyword>